<dbReference type="Proteomes" id="UP000583929">
    <property type="component" value="Unassembled WGS sequence"/>
</dbReference>
<gene>
    <name evidence="3" type="ORF">G4B88_000688</name>
</gene>
<sequence length="467" mass="51419">MVSNTQRIQELERRIGELDGLDERVRDLAPNNQNSGPTVTQQQVASLAQDYANLLARVAAIERRDAATGTSGAPQMEDRIKALEQATADMQAAITVLQNGQAALQDSLNDTIEDCNVSVTAIREELAGIGGGDKRTPESSSSSKSDATTGKKPLKCWLCQGPHRAAACPHQSKLSAIKASIAQEEQGCGEDDEDEDCAHMSGQVPHVPPTWGCPNRRPVTHGGAVLDCCLHDDSYGYSAGANNTVRRLIFNYNKEGILGRHDAPVTQSDSEHLRSSSSLGIGRDLVDFDECQDKPLLDRVVSEPVATRNFNHQRHGHVSAKPAAMDQPRRQQSLSRDIGHAARDLLRYLRVGYWWITRLLRLGFYALLLMPGFLQVAYHYFFSSHVRRSNVYGNQPRNRLDLYLPANSTDEPKQLYKAWGSLLGLQLAERDIIVACIDYRIYLMGQLAGAHIAGCALLELAIQESVK</sequence>
<dbReference type="AlphaFoldDB" id="A0A7J6F626"/>
<comment type="caution">
    <text evidence="3">The sequence shown here is derived from an EMBL/GenBank/DDBJ whole genome shotgun (WGS) entry which is preliminary data.</text>
</comment>
<proteinExistence type="predicted"/>
<accession>A0A7J6F626</accession>
<keyword evidence="2" id="KW-1133">Transmembrane helix</keyword>
<keyword evidence="2" id="KW-0472">Membrane</keyword>
<keyword evidence="2" id="KW-0812">Transmembrane</keyword>
<dbReference type="InterPro" id="IPR029058">
    <property type="entry name" value="AB_hydrolase_fold"/>
</dbReference>
<evidence type="ECO:0000256" key="2">
    <source>
        <dbReference type="SAM" id="Phobius"/>
    </source>
</evidence>
<evidence type="ECO:0000256" key="1">
    <source>
        <dbReference type="SAM" id="MobiDB-lite"/>
    </source>
</evidence>
<dbReference type="EMBL" id="JAATIQ010000264">
    <property type="protein sequence ID" value="KAF4366096.1"/>
    <property type="molecule type" value="Genomic_DNA"/>
</dbReference>
<protein>
    <submittedName>
        <fullName evidence="3">Uncharacterized protein</fullName>
    </submittedName>
</protein>
<evidence type="ECO:0000313" key="3">
    <source>
        <dbReference type="EMBL" id="KAF4366096.1"/>
    </source>
</evidence>
<name>A0A7J6F626_CANSA</name>
<dbReference type="SUPFAM" id="SSF53474">
    <property type="entry name" value="alpha/beta-Hydrolases"/>
    <property type="match status" value="1"/>
</dbReference>
<feature type="transmembrane region" description="Helical" evidence="2">
    <location>
        <begin position="359"/>
        <end position="381"/>
    </location>
</feature>
<feature type="compositionally biased region" description="Basic and acidic residues" evidence="1">
    <location>
        <begin position="128"/>
        <end position="137"/>
    </location>
</feature>
<keyword evidence="4" id="KW-1185">Reference proteome</keyword>
<reference evidence="3 4" key="1">
    <citation type="journal article" date="2020" name="bioRxiv">
        <title>Sequence and annotation of 42 cannabis genomes reveals extensive copy number variation in cannabinoid synthesis and pathogen resistance genes.</title>
        <authorList>
            <person name="Mckernan K.J."/>
            <person name="Helbert Y."/>
            <person name="Kane L.T."/>
            <person name="Ebling H."/>
            <person name="Zhang L."/>
            <person name="Liu B."/>
            <person name="Eaton Z."/>
            <person name="Mclaughlin S."/>
            <person name="Kingan S."/>
            <person name="Baybayan P."/>
            <person name="Concepcion G."/>
            <person name="Jordan M."/>
            <person name="Riva A."/>
            <person name="Barbazuk W."/>
            <person name="Harkins T."/>
        </authorList>
    </citation>
    <scope>NUCLEOTIDE SEQUENCE [LARGE SCALE GENOMIC DNA]</scope>
    <source>
        <strain evidence="4">cv. Jamaican Lion 4</strain>
        <tissue evidence="3">Leaf</tissue>
    </source>
</reference>
<evidence type="ECO:0000313" key="4">
    <source>
        <dbReference type="Proteomes" id="UP000583929"/>
    </source>
</evidence>
<feature type="region of interest" description="Disordered" evidence="1">
    <location>
        <begin position="128"/>
        <end position="151"/>
    </location>
</feature>
<organism evidence="3 4">
    <name type="scientific">Cannabis sativa</name>
    <name type="common">Hemp</name>
    <name type="synonym">Marijuana</name>
    <dbReference type="NCBI Taxonomy" id="3483"/>
    <lineage>
        <taxon>Eukaryota</taxon>
        <taxon>Viridiplantae</taxon>
        <taxon>Streptophyta</taxon>
        <taxon>Embryophyta</taxon>
        <taxon>Tracheophyta</taxon>
        <taxon>Spermatophyta</taxon>
        <taxon>Magnoliopsida</taxon>
        <taxon>eudicotyledons</taxon>
        <taxon>Gunneridae</taxon>
        <taxon>Pentapetalae</taxon>
        <taxon>rosids</taxon>
        <taxon>fabids</taxon>
        <taxon>Rosales</taxon>
        <taxon>Cannabaceae</taxon>
        <taxon>Cannabis</taxon>
    </lineage>
</organism>